<proteinExistence type="predicted"/>
<gene>
    <name evidence="3" type="ORF">A9D12_03195</name>
</gene>
<feature type="compositionally biased region" description="Pro residues" evidence="1">
    <location>
        <begin position="44"/>
        <end position="58"/>
    </location>
</feature>
<feature type="compositionally biased region" description="Basic and acidic residues" evidence="1">
    <location>
        <begin position="197"/>
        <end position="206"/>
    </location>
</feature>
<reference evidence="3 4" key="1">
    <citation type="submission" date="2016-05" db="EMBL/GenBank/DDBJ databases">
        <title>Compelete Genome Sequence of Bacteriochlorophyll-Synthesizing Bacterium Porphyrobacter neustonensis DSM 9434.</title>
        <authorList>
            <person name="Shi X.-L."/>
            <person name="Wu Y.-H."/>
            <person name="Cheng H."/>
            <person name="Xu L."/>
            <person name="Zhang X.-Q."/>
            <person name="Wang C.-S."/>
            <person name="Xu X.-W."/>
        </authorList>
    </citation>
    <scope>NUCLEOTIDE SEQUENCE [LARGE SCALE GENOMIC DNA]</scope>
    <source>
        <strain evidence="3 4">DSM 9434</strain>
    </source>
</reference>
<dbReference type="EMBL" id="CP016033">
    <property type="protein sequence ID" value="ANK12107.1"/>
    <property type="molecule type" value="Genomic_DNA"/>
</dbReference>
<evidence type="ECO:0008006" key="5">
    <source>
        <dbReference type="Google" id="ProtNLM"/>
    </source>
</evidence>
<keyword evidence="4" id="KW-1185">Reference proteome</keyword>
<name>A0A192D2E6_9SPHN</name>
<evidence type="ECO:0000256" key="1">
    <source>
        <dbReference type="SAM" id="MobiDB-lite"/>
    </source>
</evidence>
<feature type="signal peptide" evidence="2">
    <location>
        <begin position="1"/>
        <end position="37"/>
    </location>
</feature>
<dbReference type="KEGG" id="pns:A9D12_03195"/>
<feature type="chain" id="PRO_5008251656" description="UrcA family protein" evidence="2">
    <location>
        <begin position="38"/>
        <end position="221"/>
    </location>
</feature>
<dbReference type="Proteomes" id="UP000078263">
    <property type="component" value="Chromosome"/>
</dbReference>
<feature type="region of interest" description="Disordered" evidence="1">
    <location>
        <begin position="39"/>
        <end position="68"/>
    </location>
</feature>
<dbReference type="STRING" id="1112.A9D12_03195"/>
<feature type="region of interest" description="Disordered" evidence="1">
    <location>
        <begin position="171"/>
        <end position="221"/>
    </location>
</feature>
<evidence type="ECO:0000313" key="3">
    <source>
        <dbReference type="EMBL" id="ANK12107.1"/>
    </source>
</evidence>
<accession>A0A192D2E6</accession>
<protein>
    <recommendedName>
        <fullName evidence="5">UrcA family protein</fullName>
    </recommendedName>
</protein>
<dbReference type="AlphaFoldDB" id="A0A192D2E6"/>
<keyword evidence="2" id="KW-0732">Signal</keyword>
<evidence type="ECO:0000313" key="4">
    <source>
        <dbReference type="Proteomes" id="UP000078263"/>
    </source>
</evidence>
<sequence>MEMGLSSNATPALPGFCRRLTGAALVLAILPAMPLAAQDDTAATPPPAQAAAPTPPPGATADEGGVPPRMNLMVTVPRGDVNEAQLQECRDDADAGTISGEIVVCREVGDNGANAYSADREAARKRYAEETALKGAPRAPEAFGIPDNGKGIGFGKPPPVAIEVDFAALPPAPAGSDADRVGRGLAPLGQDGELTEEQERARREAAGIRTTVPERPRKKGG</sequence>
<organism evidence="3 4">
    <name type="scientific">Erythrobacter neustonensis</name>
    <dbReference type="NCBI Taxonomy" id="1112"/>
    <lineage>
        <taxon>Bacteria</taxon>
        <taxon>Pseudomonadati</taxon>
        <taxon>Pseudomonadota</taxon>
        <taxon>Alphaproteobacteria</taxon>
        <taxon>Sphingomonadales</taxon>
        <taxon>Erythrobacteraceae</taxon>
        <taxon>Erythrobacter/Porphyrobacter group</taxon>
        <taxon>Erythrobacter</taxon>
    </lineage>
</organism>
<evidence type="ECO:0000256" key="2">
    <source>
        <dbReference type="SAM" id="SignalP"/>
    </source>
</evidence>